<keyword evidence="3" id="KW-0732">Signal</keyword>
<dbReference type="Gene3D" id="1.10.530.10">
    <property type="match status" value="1"/>
</dbReference>
<comment type="similarity">
    <text evidence="1">Belongs to the transglycosylase Slt family.</text>
</comment>
<dbReference type="InterPro" id="IPR000189">
    <property type="entry name" value="Transglyc_AS"/>
</dbReference>
<dbReference type="AlphaFoldDB" id="A0A371R8E7"/>
<feature type="domain" description="Transglycosylase SLT" evidence="5">
    <location>
        <begin position="518"/>
        <end position="623"/>
    </location>
</feature>
<dbReference type="Pfam" id="PF01464">
    <property type="entry name" value="SLT"/>
    <property type="match status" value="1"/>
</dbReference>
<dbReference type="GO" id="GO:0042597">
    <property type="term" value="C:periplasmic space"/>
    <property type="evidence" value="ECO:0007669"/>
    <property type="project" value="InterPro"/>
</dbReference>
<evidence type="ECO:0000256" key="3">
    <source>
        <dbReference type="ARBA" id="ARBA00022729"/>
    </source>
</evidence>
<evidence type="ECO:0000313" key="7">
    <source>
        <dbReference type="Proteomes" id="UP000264589"/>
    </source>
</evidence>
<feature type="compositionally biased region" description="Acidic residues" evidence="4">
    <location>
        <begin position="737"/>
        <end position="760"/>
    </location>
</feature>
<dbReference type="SUPFAM" id="SSF48435">
    <property type="entry name" value="Bacterial muramidases"/>
    <property type="match status" value="1"/>
</dbReference>
<keyword evidence="7" id="KW-1185">Reference proteome</keyword>
<dbReference type="InParanoid" id="A0A371R8E7"/>
<dbReference type="PANTHER" id="PTHR37423:SF2">
    <property type="entry name" value="MEMBRANE-BOUND LYTIC MUREIN TRANSGLYCOSYLASE C"/>
    <property type="match status" value="1"/>
</dbReference>
<name>A0A371R8E7_9PROT</name>
<dbReference type="Proteomes" id="UP000264589">
    <property type="component" value="Unassembled WGS sequence"/>
</dbReference>
<comment type="caution">
    <text evidence="6">The sequence shown here is derived from an EMBL/GenBank/DDBJ whole genome shotgun (WGS) entry which is preliminary data.</text>
</comment>
<evidence type="ECO:0000313" key="6">
    <source>
        <dbReference type="EMBL" id="RFB01736.1"/>
    </source>
</evidence>
<dbReference type="InterPro" id="IPR023346">
    <property type="entry name" value="Lysozyme-like_dom_sf"/>
</dbReference>
<accession>A0A371R8E7</accession>
<sequence>MRAIRRLQAVLFSVFLVLSSGVTLAKVPPLPTLKPPAPESPYISSIDEGKLRSVFEALERRNYDLANVLRTQIDAPTARAVADWAYLRSSADNLSSLEISRFLDQNYGWPDERRLREKAEDSFTDATPAEEIFAFFDKRDPVTSDGHLQLARAFLSRGNRDAATAQIKAAWINFNHTSRQETDLLNAYGGFLSPQDHWEKADRQLFDIRATATRRILNYVPSERRAEALTRIAFLLNDRNAPSLYNNLPADSQQDAGVLLAAVRHYRRMDQEPLAITYAGLAPLDPVSLRDPGAWFYERKLLARWALKNARFEDAYILSAYSGLEDGADFAEAEFMAGWVALRFLGDAERAKAHFAFLATGVTSSISRSRGEYWLGRAFAAAGEESMARQHYLVAGAYPYTYYGQLALQELGPDAPQVIFPQAPAEPDANDLTVFEARPMVHAMHILAEIGEDVHFDRFARALDDQIQSEGEVLAYYDLVIGERKTYLAVRGGKVARNNGAEVPHVIYPLYSVPDSAARYVETPLILGLSRQESEFNPRAYSSARARGMMQLLSSTAQITARKEGLPFSSSRLLSDPDYNMTLGAAHLSHLLDRFNGSYIMVMGAYNAGPHRVDRWVEEYGDPRDPNVDPIDWIELVPFSETRNYIMRVTENTQVYRSRIEGQPLGAGILADITRGGGNRDAIGVMPPSPRLMIQASLADPEPTFGQNGLSIPKSRTRAQEVFEGLIFPPLHLDNAIEGESDIPDTDELREEVEAEGESE</sequence>
<gene>
    <name evidence="6" type="ORF">DX908_15825</name>
</gene>
<dbReference type="PANTHER" id="PTHR37423">
    <property type="entry name" value="SOLUBLE LYTIC MUREIN TRANSGLYCOSYLASE-RELATED"/>
    <property type="match status" value="1"/>
</dbReference>
<evidence type="ECO:0000256" key="2">
    <source>
        <dbReference type="ARBA" id="ARBA00009387"/>
    </source>
</evidence>
<dbReference type="EMBL" id="QUQO01000002">
    <property type="protein sequence ID" value="RFB01736.1"/>
    <property type="molecule type" value="Genomic_DNA"/>
</dbReference>
<protein>
    <submittedName>
        <fullName evidence="6">Lytic transglycosylase domain-containing protein</fullName>
    </submittedName>
</protein>
<evidence type="ECO:0000256" key="1">
    <source>
        <dbReference type="ARBA" id="ARBA00007734"/>
    </source>
</evidence>
<comment type="similarity">
    <text evidence="2">Belongs to the virb1 family.</text>
</comment>
<organism evidence="6 7">
    <name type="scientific">Parvularcula marina</name>
    <dbReference type="NCBI Taxonomy" id="2292771"/>
    <lineage>
        <taxon>Bacteria</taxon>
        <taxon>Pseudomonadati</taxon>
        <taxon>Pseudomonadota</taxon>
        <taxon>Alphaproteobacteria</taxon>
        <taxon>Parvularculales</taxon>
        <taxon>Parvularculaceae</taxon>
        <taxon>Parvularcula</taxon>
    </lineage>
</organism>
<dbReference type="GO" id="GO:0004553">
    <property type="term" value="F:hydrolase activity, hydrolyzing O-glycosyl compounds"/>
    <property type="evidence" value="ECO:0007669"/>
    <property type="project" value="InterPro"/>
</dbReference>
<dbReference type="InterPro" id="IPR008939">
    <property type="entry name" value="Lytic_TGlycosylase_superhlx_U"/>
</dbReference>
<feature type="region of interest" description="Disordered" evidence="4">
    <location>
        <begin position="736"/>
        <end position="760"/>
    </location>
</feature>
<dbReference type="GO" id="GO:0008933">
    <property type="term" value="F:peptidoglycan lytic transglycosylase activity"/>
    <property type="evidence" value="ECO:0007669"/>
    <property type="project" value="InterPro"/>
</dbReference>
<dbReference type="InterPro" id="IPR008258">
    <property type="entry name" value="Transglycosylase_SLT_dom_1"/>
</dbReference>
<dbReference type="PROSITE" id="PS00922">
    <property type="entry name" value="TRANSGLYCOSYLASE"/>
    <property type="match status" value="1"/>
</dbReference>
<evidence type="ECO:0000259" key="5">
    <source>
        <dbReference type="Pfam" id="PF01464"/>
    </source>
</evidence>
<dbReference type="CDD" id="cd13401">
    <property type="entry name" value="Slt70-like"/>
    <property type="match status" value="1"/>
</dbReference>
<proteinExistence type="inferred from homology"/>
<reference evidence="6 7" key="1">
    <citation type="submission" date="2018-08" db="EMBL/GenBank/DDBJ databases">
        <title>Parvularcula sp. SM1705, isolated from surface water of the South Sea China.</title>
        <authorList>
            <person name="Sun L."/>
        </authorList>
    </citation>
    <scope>NUCLEOTIDE SEQUENCE [LARGE SCALE GENOMIC DNA]</scope>
    <source>
        <strain evidence="6 7">SM1705</strain>
    </source>
</reference>
<dbReference type="Gene3D" id="1.25.20.10">
    <property type="entry name" value="Bacterial muramidases"/>
    <property type="match status" value="1"/>
</dbReference>
<dbReference type="FunCoup" id="A0A371R8E7">
    <property type="interactions" value="77"/>
</dbReference>
<dbReference type="GO" id="GO:0000270">
    <property type="term" value="P:peptidoglycan metabolic process"/>
    <property type="evidence" value="ECO:0007669"/>
    <property type="project" value="InterPro"/>
</dbReference>
<dbReference type="SUPFAM" id="SSF53955">
    <property type="entry name" value="Lysozyme-like"/>
    <property type="match status" value="1"/>
</dbReference>
<evidence type="ECO:0000256" key="4">
    <source>
        <dbReference type="SAM" id="MobiDB-lite"/>
    </source>
</evidence>
<dbReference type="GO" id="GO:0016020">
    <property type="term" value="C:membrane"/>
    <property type="evidence" value="ECO:0007669"/>
    <property type="project" value="InterPro"/>
</dbReference>